<dbReference type="PANTHER" id="PTHR45937:SF1">
    <property type="entry name" value="ASPARAGINE SYNTHETASE DOMAIN-CONTAINING PROTEIN 1"/>
    <property type="match status" value="1"/>
</dbReference>
<dbReference type="SUPFAM" id="SSF52402">
    <property type="entry name" value="Adenine nucleotide alpha hydrolases-like"/>
    <property type="match status" value="1"/>
</dbReference>
<dbReference type="GO" id="GO:0006529">
    <property type="term" value="P:asparagine biosynthetic process"/>
    <property type="evidence" value="ECO:0007669"/>
    <property type="project" value="UniProtKB-KW"/>
</dbReference>
<sequence>MCGIFAMLFADRQFCFQFYEKHIKELLANRGPNDLKTLYENSIFFGNSVLWHQGESLVSLPIYINGSDKILLFNGDLFMEIDGSDTLYVGELLKNAQNEMDLIRIFKNIAGPFSMIFYFDKSLYFIRDSFGRNSLIIGKVNDSLFLTSVLDHQNEVIEAIEIPPLGLYKINLQTKNVELFPYEGLTHPYHIEQLNFINNIISVDLREQVIQPDWLHLKQPSTSLSFKDIDLPENSENIFEFLLSNEAYSKLSDEFISILTKSVKYRVLKTQSECKNCIGNNNCNHSNISVLFSGGVDCTLLTVLAHKFIDKRKPIDLLNVAFERVSNKNANIDFNVPDRLTGLETLNELQNLYPERKWNFIEINITRVELYKHRKKLSSLVYPLSNVLDESLGSAIYFASRGIGLLNGETYESPCRVILIGSGADELFAGYTRHSNAFKRSTAEQDLLTKELELDWIRLPSRNLARDDRVVADNGVTVRAPFIEESFVNFARSLKALQRCYPKLQQGIGDKLLLRLCAFKIGLENCCRFRKRAMQFGSRIADKKQSAKDKSQLLK</sequence>
<gene>
    <name evidence="5" type="ORF">CHIRRI_LOCUS4577</name>
</gene>
<dbReference type="InterPro" id="IPR029055">
    <property type="entry name" value="Ntn_hydrolases_N"/>
</dbReference>
<evidence type="ECO:0000259" key="4">
    <source>
        <dbReference type="PROSITE" id="PS51278"/>
    </source>
</evidence>
<dbReference type="PROSITE" id="PS51278">
    <property type="entry name" value="GATASE_TYPE_2"/>
    <property type="match status" value="1"/>
</dbReference>
<dbReference type="Pfam" id="PF00733">
    <property type="entry name" value="Asn_synthase"/>
    <property type="match status" value="1"/>
</dbReference>
<dbReference type="Gene3D" id="3.60.20.10">
    <property type="entry name" value="Glutamine Phosphoribosylpyrophosphate, subunit 1, domain 1"/>
    <property type="match status" value="1"/>
</dbReference>
<evidence type="ECO:0000313" key="6">
    <source>
        <dbReference type="Proteomes" id="UP001153620"/>
    </source>
</evidence>
<keyword evidence="6" id="KW-1185">Reference proteome</keyword>
<feature type="domain" description="Glutamine amidotransferase type-2" evidence="4">
    <location>
        <begin position="2"/>
        <end position="173"/>
    </location>
</feature>
<keyword evidence="1" id="KW-0028">Amino-acid biosynthesis</keyword>
<dbReference type="Proteomes" id="UP001153620">
    <property type="component" value="Chromosome 2"/>
</dbReference>
<dbReference type="InterPro" id="IPR014729">
    <property type="entry name" value="Rossmann-like_a/b/a_fold"/>
</dbReference>
<dbReference type="GO" id="GO:0004066">
    <property type="term" value="F:asparagine synthase (glutamine-hydrolyzing) activity"/>
    <property type="evidence" value="ECO:0007669"/>
    <property type="project" value="InterPro"/>
</dbReference>
<accession>A0A9N9RR56</accession>
<reference evidence="5" key="1">
    <citation type="submission" date="2022-01" db="EMBL/GenBank/DDBJ databases">
        <authorList>
            <person name="King R."/>
        </authorList>
    </citation>
    <scope>NUCLEOTIDE SEQUENCE</scope>
</reference>
<organism evidence="5 6">
    <name type="scientific">Chironomus riparius</name>
    <dbReference type="NCBI Taxonomy" id="315576"/>
    <lineage>
        <taxon>Eukaryota</taxon>
        <taxon>Metazoa</taxon>
        <taxon>Ecdysozoa</taxon>
        <taxon>Arthropoda</taxon>
        <taxon>Hexapoda</taxon>
        <taxon>Insecta</taxon>
        <taxon>Pterygota</taxon>
        <taxon>Neoptera</taxon>
        <taxon>Endopterygota</taxon>
        <taxon>Diptera</taxon>
        <taxon>Nematocera</taxon>
        <taxon>Chironomoidea</taxon>
        <taxon>Chironomidae</taxon>
        <taxon>Chironominae</taxon>
        <taxon>Chironomus</taxon>
    </lineage>
</organism>
<dbReference type="Gene3D" id="3.40.50.620">
    <property type="entry name" value="HUPs"/>
    <property type="match status" value="1"/>
</dbReference>
<dbReference type="AlphaFoldDB" id="A0A9N9RR56"/>
<dbReference type="OrthoDB" id="10252281at2759"/>
<protein>
    <recommendedName>
        <fullName evidence="4">Glutamine amidotransferase type-2 domain-containing protein</fullName>
    </recommendedName>
</protein>
<dbReference type="InterPro" id="IPR051857">
    <property type="entry name" value="Asn_synthetase_domain"/>
</dbReference>
<proteinExistence type="predicted"/>
<dbReference type="InterPro" id="IPR017932">
    <property type="entry name" value="GATase_2_dom"/>
</dbReference>
<dbReference type="CDD" id="cd01991">
    <property type="entry name" value="Asn_synthase_B_C"/>
    <property type="match status" value="1"/>
</dbReference>
<evidence type="ECO:0000256" key="3">
    <source>
        <dbReference type="ARBA" id="ARBA00022962"/>
    </source>
</evidence>
<dbReference type="EMBL" id="OU895878">
    <property type="protein sequence ID" value="CAG9801655.1"/>
    <property type="molecule type" value="Genomic_DNA"/>
</dbReference>
<keyword evidence="3" id="KW-0315">Glutamine amidotransferase</keyword>
<evidence type="ECO:0000256" key="2">
    <source>
        <dbReference type="ARBA" id="ARBA00022888"/>
    </source>
</evidence>
<evidence type="ECO:0000313" key="5">
    <source>
        <dbReference type="EMBL" id="CAG9801655.1"/>
    </source>
</evidence>
<reference evidence="5" key="2">
    <citation type="submission" date="2022-10" db="EMBL/GenBank/DDBJ databases">
        <authorList>
            <consortium name="ENA_rothamsted_submissions"/>
            <consortium name="culmorum"/>
            <person name="King R."/>
        </authorList>
    </citation>
    <scope>NUCLEOTIDE SEQUENCE</scope>
</reference>
<keyword evidence="2" id="KW-0061">Asparagine biosynthesis</keyword>
<dbReference type="InterPro" id="IPR001962">
    <property type="entry name" value="Asn_synthase"/>
</dbReference>
<evidence type="ECO:0000256" key="1">
    <source>
        <dbReference type="ARBA" id="ARBA00022605"/>
    </source>
</evidence>
<dbReference type="PANTHER" id="PTHR45937">
    <property type="entry name" value="ASPARAGINE SYNTHETASE DOMAIN-CONTAINING PROTEIN 1"/>
    <property type="match status" value="1"/>
</dbReference>
<dbReference type="SUPFAM" id="SSF56235">
    <property type="entry name" value="N-terminal nucleophile aminohydrolases (Ntn hydrolases)"/>
    <property type="match status" value="1"/>
</dbReference>
<name>A0A9N9RR56_9DIPT</name>